<dbReference type="InterPro" id="IPR001387">
    <property type="entry name" value="Cro/C1-type_HTH"/>
</dbReference>
<dbReference type="InterPro" id="IPR008003">
    <property type="entry name" value="DUF739"/>
</dbReference>
<feature type="domain" description="HTH cro/C1-type" evidence="1">
    <location>
        <begin position="7"/>
        <end position="61"/>
    </location>
</feature>
<evidence type="ECO:0000259" key="1">
    <source>
        <dbReference type="PROSITE" id="PS50943"/>
    </source>
</evidence>
<dbReference type="AlphaFoldDB" id="A0A173SW70"/>
<dbReference type="Pfam" id="PF05339">
    <property type="entry name" value="DUF739"/>
    <property type="match status" value="1"/>
</dbReference>
<dbReference type="RefSeq" id="WP_015559506.1">
    <property type="nucleotide sequence ID" value="NZ_CABIYH010000008.1"/>
</dbReference>
<dbReference type="GO" id="GO:0003677">
    <property type="term" value="F:DNA binding"/>
    <property type="evidence" value="ECO:0007669"/>
    <property type="project" value="InterPro"/>
</dbReference>
<dbReference type="OrthoDB" id="428540at2"/>
<dbReference type="CDD" id="cd00093">
    <property type="entry name" value="HTH_XRE"/>
    <property type="match status" value="1"/>
</dbReference>
<reference evidence="2 3" key="1">
    <citation type="submission" date="2015-09" db="EMBL/GenBank/DDBJ databases">
        <authorList>
            <consortium name="Pathogen Informatics"/>
        </authorList>
    </citation>
    <scope>NUCLEOTIDE SEQUENCE [LARGE SCALE GENOMIC DNA]</scope>
    <source>
        <strain evidence="2 3">2789STDY5834960</strain>
    </source>
</reference>
<name>A0A173SW70_9FIRM</name>
<dbReference type="PROSITE" id="PS50943">
    <property type="entry name" value="HTH_CROC1"/>
    <property type="match status" value="1"/>
</dbReference>
<dbReference type="Proteomes" id="UP000095350">
    <property type="component" value="Unassembled WGS sequence"/>
</dbReference>
<sequence>MINTGKIKGKMVEMQITQRDVADKLEIAQSTLNLKINNRRPMNLNEAEKICELLNISANEFGEYFFE</sequence>
<gene>
    <name evidence="2" type="ORF">ERS852572_01190</name>
</gene>
<accession>A0A173SW70</accession>
<evidence type="ECO:0000313" key="2">
    <source>
        <dbReference type="EMBL" id="CUM94450.1"/>
    </source>
</evidence>
<protein>
    <submittedName>
        <fullName evidence="2">Helix-turn-helix domain</fullName>
    </submittedName>
</protein>
<evidence type="ECO:0000313" key="3">
    <source>
        <dbReference type="Proteomes" id="UP000095350"/>
    </source>
</evidence>
<dbReference type="SMART" id="SM00530">
    <property type="entry name" value="HTH_XRE"/>
    <property type="match status" value="1"/>
</dbReference>
<dbReference type="SUPFAM" id="SSF47413">
    <property type="entry name" value="lambda repressor-like DNA-binding domains"/>
    <property type="match status" value="1"/>
</dbReference>
<dbReference type="Gene3D" id="1.10.260.40">
    <property type="entry name" value="lambda repressor-like DNA-binding domains"/>
    <property type="match status" value="1"/>
</dbReference>
<dbReference type="EMBL" id="CYXZ01000008">
    <property type="protein sequence ID" value="CUM94450.1"/>
    <property type="molecule type" value="Genomic_DNA"/>
</dbReference>
<dbReference type="PaxDb" id="166486-ERS852572_01190"/>
<dbReference type="InterPro" id="IPR010982">
    <property type="entry name" value="Lambda_DNA-bd_dom_sf"/>
</dbReference>
<proteinExistence type="predicted"/>
<dbReference type="STRING" id="166486.ERS852572_01190"/>
<organism evidence="2 3">
    <name type="scientific">Roseburia intestinalis</name>
    <dbReference type="NCBI Taxonomy" id="166486"/>
    <lineage>
        <taxon>Bacteria</taxon>
        <taxon>Bacillati</taxon>
        <taxon>Bacillota</taxon>
        <taxon>Clostridia</taxon>
        <taxon>Lachnospirales</taxon>
        <taxon>Lachnospiraceae</taxon>
        <taxon>Roseburia</taxon>
    </lineage>
</organism>